<dbReference type="InterPro" id="IPR019080">
    <property type="entry name" value="YqaJ_viral_recombinase"/>
</dbReference>
<gene>
    <name evidence="2" type="primary">LOC115394311</name>
</gene>
<evidence type="ECO:0000259" key="1">
    <source>
        <dbReference type="Pfam" id="PF09588"/>
    </source>
</evidence>
<dbReference type="InterPro" id="IPR051703">
    <property type="entry name" value="NF-kappa-B_Signaling_Reg"/>
</dbReference>
<dbReference type="Proteomes" id="UP000472267">
    <property type="component" value="Chromosome 9"/>
</dbReference>
<evidence type="ECO:0000313" key="3">
    <source>
        <dbReference type="Proteomes" id="UP000472267"/>
    </source>
</evidence>
<reference evidence="2" key="1">
    <citation type="submission" date="2019-06" db="EMBL/GenBank/DDBJ databases">
        <authorList>
            <consortium name="Wellcome Sanger Institute Data Sharing"/>
        </authorList>
    </citation>
    <scope>NUCLEOTIDE SEQUENCE [LARGE SCALE GENOMIC DNA]</scope>
</reference>
<dbReference type="SUPFAM" id="SSF52980">
    <property type="entry name" value="Restriction endonuclease-like"/>
    <property type="match status" value="1"/>
</dbReference>
<reference evidence="2" key="2">
    <citation type="submission" date="2025-08" db="UniProtKB">
        <authorList>
            <consortium name="Ensembl"/>
        </authorList>
    </citation>
    <scope>IDENTIFICATION</scope>
</reference>
<dbReference type="Ensembl" id="ENSSFAT00005013249.1">
    <property type="protein sequence ID" value="ENSSFAP00005012691.1"/>
    <property type="gene ID" value="ENSSFAG00005007005.1"/>
</dbReference>
<accession>A0A672G0Z5</accession>
<dbReference type="PANTHER" id="PTHR46609">
    <property type="entry name" value="EXONUCLEASE, PHAGE-TYPE/RECB, C-TERMINAL DOMAIN-CONTAINING PROTEIN"/>
    <property type="match status" value="1"/>
</dbReference>
<dbReference type="AlphaFoldDB" id="A0A672G0Z5"/>
<dbReference type="PANTHER" id="PTHR46609:SF7">
    <property type="match status" value="1"/>
</dbReference>
<name>A0A672G0Z5_SALFA</name>
<dbReference type="InterPro" id="IPR011335">
    <property type="entry name" value="Restrct_endonuc-II-like"/>
</dbReference>
<reference evidence="2" key="3">
    <citation type="submission" date="2025-09" db="UniProtKB">
        <authorList>
            <consortium name="Ensembl"/>
        </authorList>
    </citation>
    <scope>IDENTIFICATION</scope>
</reference>
<sequence length="336" mass="38288">MHVLSAKPKSGTTTEGVRSTFYKGLSGDLPDLSVLQLTEVYKEFSADEVPMICSMGISCEIPLAESSLGLVQAGSALSYQHPATAKRDLHFHTAPPPPSLPLHSYRLQPSSCMFVCSEQQQLHLKSLEVTWDMAHKYECATRTQSSCAEWYQLRRPRLTASRFREICQVRENAEDSLADRMLQGTRQTAAMKRGLEMEADAIWEYCQLKRVNHYTCGFVIHPDASWLGASPDGLIFDPSEQSQFGLIEIKCPNVKSYVDCPYLKMNSGKLELKQTHAYYSQVQGQMLITGMDWCDFVVSAEEDILIQRIYKDRDMCEVIKQKVDRFYFHVYMQKCM</sequence>
<proteinExistence type="predicted"/>
<organism evidence="2 3">
    <name type="scientific">Salarias fasciatus</name>
    <name type="common">Jewelled blenny</name>
    <name type="synonym">Blennius fasciatus</name>
    <dbReference type="NCBI Taxonomy" id="181472"/>
    <lineage>
        <taxon>Eukaryota</taxon>
        <taxon>Metazoa</taxon>
        <taxon>Chordata</taxon>
        <taxon>Craniata</taxon>
        <taxon>Vertebrata</taxon>
        <taxon>Euteleostomi</taxon>
        <taxon>Actinopterygii</taxon>
        <taxon>Neopterygii</taxon>
        <taxon>Teleostei</taxon>
        <taxon>Neoteleostei</taxon>
        <taxon>Acanthomorphata</taxon>
        <taxon>Ovalentaria</taxon>
        <taxon>Blenniimorphae</taxon>
        <taxon>Blenniiformes</taxon>
        <taxon>Blennioidei</taxon>
        <taxon>Blenniidae</taxon>
        <taxon>Salariinae</taxon>
        <taxon>Salarias</taxon>
    </lineage>
</organism>
<dbReference type="Pfam" id="PF09588">
    <property type="entry name" value="YqaJ"/>
    <property type="match status" value="1"/>
</dbReference>
<dbReference type="GO" id="GO:0006281">
    <property type="term" value="P:DNA repair"/>
    <property type="evidence" value="ECO:0007669"/>
    <property type="project" value="UniProtKB-ARBA"/>
</dbReference>
<dbReference type="CDD" id="cd22343">
    <property type="entry name" value="PDDEXK_lambda_exonuclease-like"/>
    <property type="match status" value="1"/>
</dbReference>
<feature type="domain" description="YqaJ viral recombinase" evidence="1">
    <location>
        <begin position="149"/>
        <end position="292"/>
    </location>
</feature>
<dbReference type="InterPro" id="IPR011604">
    <property type="entry name" value="PDDEXK-like_dom_sf"/>
</dbReference>
<dbReference type="InParanoid" id="A0A672G0Z5"/>
<dbReference type="OMA" id="FREICQV"/>
<protein>
    <recommendedName>
        <fullName evidence="1">YqaJ viral recombinase domain-containing protein</fullName>
    </recommendedName>
</protein>
<dbReference type="Gene3D" id="3.90.320.10">
    <property type="match status" value="1"/>
</dbReference>
<evidence type="ECO:0000313" key="2">
    <source>
        <dbReference type="Ensembl" id="ENSSFAP00005012691.1"/>
    </source>
</evidence>
<keyword evidence="3" id="KW-1185">Reference proteome</keyword>